<evidence type="ECO:0000313" key="6">
    <source>
        <dbReference type="EMBL" id="HEN15935.1"/>
    </source>
</evidence>
<dbReference type="GO" id="GO:0005198">
    <property type="term" value="F:structural molecule activity"/>
    <property type="evidence" value="ECO:0007669"/>
    <property type="project" value="InterPro"/>
</dbReference>
<feature type="signal peptide" evidence="5">
    <location>
        <begin position="1"/>
        <end position="29"/>
    </location>
</feature>
<comment type="subcellular location">
    <subcellularLocation>
        <location evidence="2">Bacterial flagellum basal body</location>
    </subcellularLocation>
</comment>
<comment type="function">
    <text evidence="1">Assembles around the rod to form the L-ring and probably protects the motor/basal body from shearing forces during rotation.</text>
</comment>
<evidence type="ECO:0000256" key="1">
    <source>
        <dbReference type="ARBA" id="ARBA00002591"/>
    </source>
</evidence>
<evidence type="ECO:0000256" key="3">
    <source>
        <dbReference type="ARBA" id="ARBA00022729"/>
    </source>
</evidence>
<dbReference type="GO" id="GO:0071973">
    <property type="term" value="P:bacterial-type flagellum-dependent cell motility"/>
    <property type="evidence" value="ECO:0007669"/>
    <property type="project" value="InterPro"/>
</dbReference>
<accession>A0A7C2P6F6</accession>
<keyword evidence="6" id="KW-0969">Cilium</keyword>
<dbReference type="InterPro" id="IPR001782">
    <property type="entry name" value="Flag_FlgI"/>
</dbReference>
<feature type="chain" id="PRO_5028259567" evidence="5">
    <location>
        <begin position="30"/>
        <end position="364"/>
    </location>
</feature>
<evidence type="ECO:0000256" key="4">
    <source>
        <dbReference type="ARBA" id="ARBA00023143"/>
    </source>
</evidence>
<dbReference type="PANTHER" id="PTHR30381:SF0">
    <property type="entry name" value="FLAGELLAR P-RING PROTEIN"/>
    <property type="match status" value="1"/>
</dbReference>
<dbReference type="GO" id="GO:0030288">
    <property type="term" value="C:outer membrane-bounded periplasmic space"/>
    <property type="evidence" value="ECO:0007669"/>
    <property type="project" value="InterPro"/>
</dbReference>
<name>A0A7C2P6F6_9PLAN</name>
<dbReference type="PRINTS" id="PR01010">
    <property type="entry name" value="FLGPRINGFLGI"/>
</dbReference>
<dbReference type="EMBL" id="DSOK01000302">
    <property type="protein sequence ID" value="HEN15935.1"/>
    <property type="molecule type" value="Genomic_DNA"/>
</dbReference>
<organism evidence="6">
    <name type="scientific">Schlesneria paludicola</name>
    <dbReference type="NCBI Taxonomy" id="360056"/>
    <lineage>
        <taxon>Bacteria</taxon>
        <taxon>Pseudomonadati</taxon>
        <taxon>Planctomycetota</taxon>
        <taxon>Planctomycetia</taxon>
        <taxon>Planctomycetales</taxon>
        <taxon>Planctomycetaceae</taxon>
        <taxon>Schlesneria</taxon>
    </lineage>
</organism>
<reference evidence="6" key="1">
    <citation type="journal article" date="2020" name="mSystems">
        <title>Genome- and Community-Level Interaction Insights into Carbon Utilization and Element Cycling Functions of Hydrothermarchaeota in Hydrothermal Sediment.</title>
        <authorList>
            <person name="Zhou Z."/>
            <person name="Liu Y."/>
            <person name="Xu W."/>
            <person name="Pan J."/>
            <person name="Luo Z.H."/>
            <person name="Li M."/>
        </authorList>
    </citation>
    <scope>NUCLEOTIDE SEQUENCE [LARGE SCALE GENOMIC DNA]</scope>
    <source>
        <strain evidence="6">SpSt-339</strain>
    </source>
</reference>
<dbReference type="PANTHER" id="PTHR30381">
    <property type="entry name" value="FLAGELLAR P-RING PERIPLASMIC PROTEIN FLGI"/>
    <property type="match status" value="1"/>
</dbReference>
<sequence length="364" mass="38309">MTAVPHWRCVFTALCGVAIALCAVGSADARVRLENLCTVQGQQEVRLTGMGLVVGLQGTGDGAKNVATIRAMRAALTRMNAPVGEAELRNADNVALVLIEAVVPRTGLRRGQKIDCFVSAVMGAKSLRGGRLVSAPLTTADVRSEIVVGLAGGQITVEDLSRSTTGKIIQGVDLIQNVSSAFLQQAQAGTVTLLIDPHHASFWTASEIARVINGEFTFEVGGQQVARPVNPGVVEVAIPPQYRETPVDFIAQVLDVGIDIPTTQAKVILNSRTGTVIVTGEVEISPVVIAHKSFSVEVGPIDPFGGAPPGPFVGITDGQGRQSPQQLKQLVDALNQLRVPAADIISIIRELHATGKLHAELVDR</sequence>
<dbReference type="GO" id="GO:0009428">
    <property type="term" value="C:bacterial-type flagellum basal body, distal rod, P ring"/>
    <property type="evidence" value="ECO:0007669"/>
    <property type="project" value="InterPro"/>
</dbReference>
<protein>
    <submittedName>
        <fullName evidence="6">Flagellar basal body P-ring protein FlgI</fullName>
    </submittedName>
</protein>
<evidence type="ECO:0000256" key="2">
    <source>
        <dbReference type="ARBA" id="ARBA00004117"/>
    </source>
</evidence>
<keyword evidence="6" id="KW-0282">Flagellum</keyword>
<dbReference type="Pfam" id="PF02119">
    <property type="entry name" value="FlgI"/>
    <property type="match status" value="1"/>
</dbReference>
<proteinExistence type="predicted"/>
<keyword evidence="4" id="KW-0975">Bacterial flagellum</keyword>
<comment type="caution">
    <text evidence="6">The sequence shown here is derived from an EMBL/GenBank/DDBJ whole genome shotgun (WGS) entry which is preliminary data.</text>
</comment>
<gene>
    <name evidence="6" type="ORF">ENQ76_10770</name>
</gene>
<dbReference type="AlphaFoldDB" id="A0A7C2P6F6"/>
<keyword evidence="6" id="KW-0966">Cell projection</keyword>
<keyword evidence="3 5" id="KW-0732">Signal</keyword>
<evidence type="ECO:0000256" key="5">
    <source>
        <dbReference type="SAM" id="SignalP"/>
    </source>
</evidence>